<dbReference type="Gene3D" id="2.60.120.200">
    <property type="match status" value="1"/>
</dbReference>
<evidence type="ECO:0000259" key="10">
    <source>
        <dbReference type="PROSITE" id="PS51762"/>
    </source>
</evidence>
<dbReference type="CDD" id="cd00413">
    <property type="entry name" value="Glyco_hydrolase_16"/>
    <property type="match status" value="1"/>
</dbReference>
<dbReference type="EMBL" id="CP001791">
    <property type="protein sequence ID" value="ADI00416.1"/>
    <property type="molecule type" value="Genomic_DNA"/>
</dbReference>
<dbReference type="GO" id="GO:0005975">
    <property type="term" value="P:carbohydrate metabolic process"/>
    <property type="evidence" value="ECO:0007669"/>
    <property type="project" value="InterPro"/>
</dbReference>
<gene>
    <name evidence="11" type="ordered locus">Bsel_2927</name>
</gene>
<feature type="active site" description="Nucleophile" evidence="9">
    <location>
        <position position="246"/>
    </location>
</feature>
<dbReference type="PROSITE" id="PS51257">
    <property type="entry name" value="PROKAR_LIPOPROTEIN"/>
    <property type="match status" value="1"/>
</dbReference>
<protein>
    <recommendedName>
        <fullName evidence="3">Beta-glucanase</fullName>
        <ecNumber evidence="2">3.2.1.73</ecNumber>
    </recommendedName>
    <alternativeName>
        <fullName evidence="8">1,3-1,4-beta-D-glucan 4-glucanohydrolase</fullName>
    </alternativeName>
    <alternativeName>
        <fullName evidence="7">Endo-beta-1,3-1,4 glucanase</fullName>
    </alternativeName>
    <alternativeName>
        <fullName evidence="6">Lichenase</fullName>
    </alternativeName>
</protein>
<feature type="active site" description="Proton donor" evidence="9">
    <location>
        <position position="250"/>
    </location>
</feature>
<dbReference type="Pfam" id="PF00722">
    <property type="entry name" value="Glyco_hydro_16"/>
    <property type="match status" value="1"/>
</dbReference>
<dbReference type="PANTHER" id="PTHR31062">
    <property type="entry name" value="XYLOGLUCAN ENDOTRANSGLUCOSYLASE/HYDROLASE PROTEIN 8-RELATED"/>
    <property type="match status" value="1"/>
</dbReference>
<dbReference type="eggNOG" id="COG2273">
    <property type="taxonomic scope" value="Bacteria"/>
</dbReference>
<dbReference type="HOGENOM" id="CLU_796090_0_0_9"/>
<evidence type="ECO:0000313" key="11">
    <source>
        <dbReference type="EMBL" id="ADI00416.1"/>
    </source>
</evidence>
<dbReference type="EC" id="3.2.1.73" evidence="2"/>
<evidence type="ECO:0000256" key="8">
    <source>
        <dbReference type="ARBA" id="ARBA00031665"/>
    </source>
</evidence>
<reference evidence="11" key="1">
    <citation type="submission" date="2009-10" db="EMBL/GenBank/DDBJ databases">
        <title>Complete sequence of Bacillus selenitireducens MLS10.</title>
        <authorList>
            <consortium name="US DOE Joint Genome Institute"/>
            <person name="Lucas S."/>
            <person name="Copeland A."/>
            <person name="Lapidus A."/>
            <person name="Glavina del Rio T."/>
            <person name="Dalin E."/>
            <person name="Tice H."/>
            <person name="Bruce D."/>
            <person name="Goodwin L."/>
            <person name="Pitluck S."/>
            <person name="Sims D."/>
            <person name="Brettin T."/>
            <person name="Detter J.C."/>
            <person name="Han C."/>
            <person name="Larimer F."/>
            <person name="Land M."/>
            <person name="Hauser L."/>
            <person name="Kyrpides N."/>
            <person name="Ovchinnikova G."/>
            <person name="Stolz J."/>
        </authorList>
    </citation>
    <scope>NUCLEOTIDE SEQUENCE [LARGE SCALE GENOMIC DNA]</scope>
    <source>
        <strain evidence="11">MLS10</strain>
    </source>
</reference>
<dbReference type="AlphaFoldDB" id="D6XZR4"/>
<sequence>MRRTLFTILGLLIMTTACQTEEEETSLTPEEINFELEEDAGFRIDTVSMPSGDVLQGDDTSAEITGQWLDEPQTVWIGESLRDPLGNWIDFPAYEQRPEDGEDNAFTIQTPPAFDESPAVSGPYTHVLSIWDQDPSQDGAVRLMRAETNEALTYFNQRERFSDWPDTAGWYAADHAIGQTSFEPGQVSFDDGQNRLLIHKDSGIGGEIRTEERFSYGSYQIAMRVPDHPGTLTGFFFYETPDFHHEIDIEVMNNPSGEVWFTTYQGGQERHASKETYDFDPTDGVHIYRIDYFPDYVAFFINGEEHARFEDGYSHEPMQLMVNYWEPTWLRGARDMDQGTLYIESIMY</sequence>
<feature type="domain" description="GH16" evidence="10">
    <location>
        <begin position="129"/>
        <end position="348"/>
    </location>
</feature>
<dbReference type="Proteomes" id="UP000000271">
    <property type="component" value="Chromosome"/>
</dbReference>
<dbReference type="SUPFAM" id="SSF49899">
    <property type="entry name" value="Concanavalin A-like lectins/glucanases"/>
    <property type="match status" value="1"/>
</dbReference>
<evidence type="ECO:0000313" key="12">
    <source>
        <dbReference type="Proteomes" id="UP000000271"/>
    </source>
</evidence>
<comment type="catalytic activity">
    <reaction evidence="1">
        <text>Hydrolysis of (1-&gt;4)-beta-D-glucosidic linkages in beta-D-glucans containing (1-&gt;3)- and (1-&gt;4)-bonds.</text>
        <dbReference type="EC" id="3.2.1.73"/>
    </reaction>
</comment>
<keyword evidence="12" id="KW-1185">Reference proteome</keyword>
<dbReference type="InterPro" id="IPR008264">
    <property type="entry name" value="Beta_glucanase"/>
</dbReference>
<dbReference type="InterPro" id="IPR013320">
    <property type="entry name" value="ConA-like_dom_sf"/>
</dbReference>
<evidence type="ECO:0000256" key="7">
    <source>
        <dbReference type="ARBA" id="ARBA00029771"/>
    </source>
</evidence>
<evidence type="ECO:0000256" key="6">
    <source>
        <dbReference type="ARBA" id="ARBA00029722"/>
    </source>
</evidence>
<dbReference type="PRINTS" id="PR00737">
    <property type="entry name" value="GLHYDRLASE16"/>
</dbReference>
<dbReference type="RefSeq" id="WP_013173828.1">
    <property type="nucleotide sequence ID" value="NC_014219.1"/>
</dbReference>
<evidence type="ECO:0000256" key="2">
    <source>
        <dbReference type="ARBA" id="ARBA00012690"/>
    </source>
</evidence>
<dbReference type="GO" id="GO:0042972">
    <property type="term" value="F:licheninase activity"/>
    <property type="evidence" value="ECO:0007669"/>
    <property type="project" value="UniProtKB-EC"/>
</dbReference>
<keyword evidence="5" id="KW-0326">Glycosidase</keyword>
<evidence type="ECO:0000256" key="3">
    <source>
        <dbReference type="ARBA" id="ARBA00014569"/>
    </source>
</evidence>
<dbReference type="KEGG" id="bse:Bsel_2927"/>
<evidence type="ECO:0000256" key="4">
    <source>
        <dbReference type="ARBA" id="ARBA00022801"/>
    </source>
</evidence>
<organism evidence="11 12">
    <name type="scientific">Bacillus selenitireducens (strain ATCC 700615 / DSM 15326 / MLS10)</name>
    <dbReference type="NCBI Taxonomy" id="439292"/>
    <lineage>
        <taxon>Bacteria</taxon>
        <taxon>Bacillati</taxon>
        <taxon>Bacillota</taxon>
        <taxon>Bacilli</taxon>
        <taxon>Bacillales</taxon>
        <taxon>Bacillaceae</taxon>
        <taxon>Salisediminibacterium</taxon>
    </lineage>
</organism>
<evidence type="ECO:0000256" key="9">
    <source>
        <dbReference type="PIRSR" id="PIRSR608264-1"/>
    </source>
</evidence>
<dbReference type="InterPro" id="IPR044791">
    <property type="entry name" value="Beta-glucanase/XTH"/>
</dbReference>
<accession>D6XZR4</accession>
<dbReference type="CAZy" id="GH16">
    <property type="family name" value="Glycoside Hydrolase Family 16"/>
</dbReference>
<proteinExistence type="predicted"/>
<evidence type="ECO:0000256" key="1">
    <source>
        <dbReference type="ARBA" id="ARBA00000481"/>
    </source>
</evidence>
<keyword evidence="4 11" id="KW-0378">Hydrolase</keyword>
<name>D6XZR4_BACIE</name>
<dbReference type="InterPro" id="IPR000757">
    <property type="entry name" value="Beta-glucanase-like"/>
</dbReference>
<evidence type="ECO:0000256" key="5">
    <source>
        <dbReference type="ARBA" id="ARBA00023295"/>
    </source>
</evidence>
<dbReference type="PROSITE" id="PS51762">
    <property type="entry name" value="GH16_2"/>
    <property type="match status" value="1"/>
</dbReference>